<organism evidence="5 6">
    <name type="scientific">Daphnia magna</name>
    <dbReference type="NCBI Taxonomy" id="35525"/>
    <lineage>
        <taxon>Eukaryota</taxon>
        <taxon>Metazoa</taxon>
        <taxon>Ecdysozoa</taxon>
        <taxon>Arthropoda</taxon>
        <taxon>Crustacea</taxon>
        <taxon>Branchiopoda</taxon>
        <taxon>Diplostraca</taxon>
        <taxon>Cladocera</taxon>
        <taxon>Anomopoda</taxon>
        <taxon>Daphniidae</taxon>
        <taxon>Daphnia</taxon>
    </lineage>
</organism>
<comment type="caution">
    <text evidence="5">The sequence shown here is derived from an EMBL/GenBank/DDBJ whole genome shotgun (WGS) entry which is preliminary data.</text>
</comment>
<keyword evidence="2" id="KW-0255">Endonuclease</keyword>
<dbReference type="PANTHER" id="PTHR39953:SF1">
    <property type="entry name" value="RE54151P"/>
    <property type="match status" value="1"/>
</dbReference>
<accession>A0A164GG22</accession>
<evidence type="ECO:0000256" key="3">
    <source>
        <dbReference type="ARBA" id="ARBA00022801"/>
    </source>
</evidence>
<keyword evidence="3" id="KW-0378">Hydrolase</keyword>
<dbReference type="InterPro" id="IPR011335">
    <property type="entry name" value="Restrct_endonuc-II-like"/>
</dbReference>
<proteinExistence type="predicted"/>
<evidence type="ECO:0000256" key="4">
    <source>
        <dbReference type="ARBA" id="ARBA00022839"/>
    </source>
</evidence>
<dbReference type="CDD" id="cd22343">
    <property type="entry name" value="PDDEXK_lambda_exonuclease-like"/>
    <property type="match status" value="1"/>
</dbReference>
<dbReference type="Gene3D" id="3.90.320.10">
    <property type="match status" value="1"/>
</dbReference>
<keyword evidence="1" id="KW-0540">Nuclease</keyword>
<dbReference type="GO" id="GO:0004527">
    <property type="term" value="F:exonuclease activity"/>
    <property type="evidence" value="ECO:0007669"/>
    <property type="project" value="UniProtKB-KW"/>
</dbReference>
<dbReference type="GO" id="GO:0006281">
    <property type="term" value="P:DNA repair"/>
    <property type="evidence" value="ECO:0007669"/>
    <property type="project" value="UniProtKB-ARBA"/>
</dbReference>
<evidence type="ECO:0008006" key="7">
    <source>
        <dbReference type="Google" id="ProtNLM"/>
    </source>
</evidence>
<keyword evidence="6" id="KW-1185">Reference proteome</keyword>
<dbReference type="GO" id="GO:0004519">
    <property type="term" value="F:endonuclease activity"/>
    <property type="evidence" value="ECO:0007669"/>
    <property type="project" value="UniProtKB-KW"/>
</dbReference>
<sequence length="203" mass="23211">MKEELCREAEDATKNQYQNPLWNRLRFSRITASVLDQASKCRTVNGSLINLIQGAKLRETSAMSRGKRFESQVLAVLQERYSIHFQQCGLILKPKFPVFGASRDAISEEYVVEIKCPINAKSRLNYLNSRGDITLHCETQIQLQMLLSGRKKGLFCVASPDFEKSKSITVVKVLFNPVLIRCHMKKALSFWEKSIGKQLLRND</sequence>
<gene>
    <name evidence="5" type="ORF">APZ42_005437</name>
</gene>
<dbReference type="SUPFAM" id="SSF52980">
    <property type="entry name" value="Restriction endonuclease-like"/>
    <property type="match status" value="1"/>
</dbReference>
<dbReference type="OrthoDB" id="6357546at2759"/>
<evidence type="ECO:0000313" key="6">
    <source>
        <dbReference type="Proteomes" id="UP000076858"/>
    </source>
</evidence>
<evidence type="ECO:0000256" key="1">
    <source>
        <dbReference type="ARBA" id="ARBA00022722"/>
    </source>
</evidence>
<protein>
    <recommendedName>
        <fullName evidence="7">YqaJ viral recombinase domain-containing protein</fullName>
    </recommendedName>
</protein>
<dbReference type="Pfam" id="PF01771">
    <property type="entry name" value="Viral_alk_exo"/>
    <property type="match status" value="1"/>
</dbReference>
<dbReference type="InterPro" id="IPR034720">
    <property type="entry name" value="Viral_alk_exo"/>
</dbReference>
<dbReference type="PANTHER" id="PTHR39953">
    <property type="entry name" value="RE54151P"/>
    <property type="match status" value="1"/>
</dbReference>
<name>A0A164GG22_9CRUS</name>
<reference evidence="5 6" key="1">
    <citation type="submission" date="2016-03" db="EMBL/GenBank/DDBJ databases">
        <title>EvidentialGene: Evidence-directed Construction of Genes on Genomes.</title>
        <authorList>
            <person name="Gilbert D.G."/>
            <person name="Choi J.-H."/>
            <person name="Mockaitis K."/>
            <person name="Colbourne J."/>
            <person name="Pfrender M."/>
        </authorList>
    </citation>
    <scope>NUCLEOTIDE SEQUENCE [LARGE SCALE GENOMIC DNA]</scope>
    <source>
        <strain evidence="5 6">Xinb3</strain>
        <tissue evidence="5">Complete organism</tissue>
    </source>
</reference>
<keyword evidence="4" id="KW-0269">Exonuclease</keyword>
<dbReference type="AlphaFoldDB" id="A0A164GG22"/>
<dbReference type="InterPro" id="IPR011604">
    <property type="entry name" value="PDDEXK-like_dom_sf"/>
</dbReference>
<dbReference type="EMBL" id="LRGB01015332">
    <property type="protein sequence ID" value="KZR98918.1"/>
    <property type="molecule type" value="Genomic_DNA"/>
</dbReference>
<evidence type="ECO:0000256" key="2">
    <source>
        <dbReference type="ARBA" id="ARBA00022759"/>
    </source>
</evidence>
<dbReference type="Proteomes" id="UP000076858">
    <property type="component" value="Unassembled WGS sequence"/>
</dbReference>
<evidence type="ECO:0000313" key="5">
    <source>
        <dbReference type="EMBL" id="KZR98918.1"/>
    </source>
</evidence>